<dbReference type="Proteomes" id="UP000027135">
    <property type="component" value="Unassembled WGS sequence"/>
</dbReference>
<dbReference type="InParanoid" id="A0A067RRW0"/>
<keyword evidence="2" id="KW-1185">Reference proteome</keyword>
<dbReference type="EMBL" id="KK852463">
    <property type="protein sequence ID" value="KDR23425.1"/>
    <property type="molecule type" value="Genomic_DNA"/>
</dbReference>
<sequence length="104" mass="11803">MEKCSLCPSREPHNHVNDCYFCMFPPVIGINNKKKHTLIYPNIPSAIRPITHNHELPVPVPPISYTPEEFSPSPPSDYVILRSSASEDKEIVPKDNVYKVGEIF</sequence>
<reference evidence="1 2" key="1">
    <citation type="journal article" date="2014" name="Nat. Commun.">
        <title>Molecular traces of alternative social organization in a termite genome.</title>
        <authorList>
            <person name="Terrapon N."/>
            <person name="Li C."/>
            <person name="Robertson H.M."/>
            <person name="Ji L."/>
            <person name="Meng X."/>
            <person name="Booth W."/>
            <person name="Chen Z."/>
            <person name="Childers C.P."/>
            <person name="Glastad K.M."/>
            <person name="Gokhale K."/>
            <person name="Gowin J."/>
            <person name="Gronenberg W."/>
            <person name="Hermansen R.A."/>
            <person name="Hu H."/>
            <person name="Hunt B.G."/>
            <person name="Huylmans A.K."/>
            <person name="Khalil S.M."/>
            <person name="Mitchell R.D."/>
            <person name="Munoz-Torres M.C."/>
            <person name="Mustard J.A."/>
            <person name="Pan H."/>
            <person name="Reese J.T."/>
            <person name="Scharf M.E."/>
            <person name="Sun F."/>
            <person name="Vogel H."/>
            <person name="Xiao J."/>
            <person name="Yang W."/>
            <person name="Yang Z."/>
            <person name="Yang Z."/>
            <person name="Zhou J."/>
            <person name="Zhu J."/>
            <person name="Brent C.S."/>
            <person name="Elsik C.G."/>
            <person name="Goodisman M.A."/>
            <person name="Liberles D.A."/>
            <person name="Roe R.M."/>
            <person name="Vargo E.L."/>
            <person name="Vilcinskas A."/>
            <person name="Wang J."/>
            <person name="Bornberg-Bauer E."/>
            <person name="Korb J."/>
            <person name="Zhang G."/>
            <person name="Liebig J."/>
        </authorList>
    </citation>
    <scope>NUCLEOTIDE SEQUENCE [LARGE SCALE GENOMIC DNA]</scope>
    <source>
        <tissue evidence="1">Whole organism</tissue>
    </source>
</reference>
<name>A0A067RRW0_ZOONE</name>
<accession>A0A067RRW0</accession>
<gene>
    <name evidence="1" type="ORF">L798_05411</name>
</gene>
<protein>
    <submittedName>
        <fullName evidence="1">Uncharacterized protein</fullName>
    </submittedName>
</protein>
<evidence type="ECO:0000313" key="1">
    <source>
        <dbReference type="EMBL" id="KDR23425.1"/>
    </source>
</evidence>
<evidence type="ECO:0000313" key="2">
    <source>
        <dbReference type="Proteomes" id="UP000027135"/>
    </source>
</evidence>
<organism evidence="1 2">
    <name type="scientific">Zootermopsis nevadensis</name>
    <name type="common">Dampwood termite</name>
    <dbReference type="NCBI Taxonomy" id="136037"/>
    <lineage>
        <taxon>Eukaryota</taxon>
        <taxon>Metazoa</taxon>
        <taxon>Ecdysozoa</taxon>
        <taxon>Arthropoda</taxon>
        <taxon>Hexapoda</taxon>
        <taxon>Insecta</taxon>
        <taxon>Pterygota</taxon>
        <taxon>Neoptera</taxon>
        <taxon>Polyneoptera</taxon>
        <taxon>Dictyoptera</taxon>
        <taxon>Blattodea</taxon>
        <taxon>Blattoidea</taxon>
        <taxon>Termitoidae</taxon>
        <taxon>Termopsidae</taxon>
        <taxon>Zootermopsis</taxon>
    </lineage>
</organism>
<proteinExistence type="predicted"/>
<dbReference type="AlphaFoldDB" id="A0A067RRW0"/>